<keyword evidence="5 17" id="KW-0812">Transmembrane</keyword>
<evidence type="ECO:0000256" key="12">
    <source>
        <dbReference type="ARBA" id="ARBA00023170"/>
    </source>
</evidence>
<dbReference type="GO" id="GO:0005524">
    <property type="term" value="F:ATP binding"/>
    <property type="evidence" value="ECO:0007669"/>
    <property type="project" value="UniProtKB-UniRule"/>
</dbReference>
<evidence type="ECO:0000256" key="7">
    <source>
        <dbReference type="ARBA" id="ARBA00022741"/>
    </source>
</evidence>
<dbReference type="EMBL" id="JACMSC010000022">
    <property type="protein sequence ID" value="KAG6468424.1"/>
    <property type="molecule type" value="Genomic_DNA"/>
</dbReference>
<dbReference type="PROSITE" id="PS00108">
    <property type="entry name" value="PROTEIN_KINASE_ST"/>
    <property type="match status" value="1"/>
</dbReference>
<dbReference type="InterPro" id="IPR000719">
    <property type="entry name" value="Prot_kinase_dom"/>
</dbReference>
<keyword evidence="8" id="KW-0418">Kinase</keyword>
<dbReference type="FunFam" id="3.30.200.20:FF:000390">
    <property type="entry name" value="probable LRR receptor-like serine/threonine-protein kinase RKF3"/>
    <property type="match status" value="1"/>
</dbReference>
<evidence type="ECO:0000256" key="17">
    <source>
        <dbReference type="SAM" id="Phobius"/>
    </source>
</evidence>
<feature type="transmembrane region" description="Helical" evidence="17">
    <location>
        <begin position="213"/>
        <end position="236"/>
    </location>
</feature>
<dbReference type="InterPro" id="IPR017441">
    <property type="entry name" value="Protein_kinase_ATP_BS"/>
</dbReference>
<dbReference type="PROSITE" id="PS50011">
    <property type="entry name" value="PROTEIN_KINASE_DOM"/>
    <property type="match status" value="1"/>
</dbReference>
<keyword evidence="7 16" id="KW-0547">Nucleotide-binding</keyword>
<evidence type="ECO:0000256" key="4">
    <source>
        <dbReference type="ARBA" id="ARBA00022679"/>
    </source>
</evidence>
<comment type="catalytic activity">
    <reaction evidence="14">
        <text>L-threonyl-[protein] + ATP = O-phospho-L-threonyl-[protein] + ADP + H(+)</text>
        <dbReference type="Rhea" id="RHEA:46608"/>
        <dbReference type="Rhea" id="RHEA-COMP:11060"/>
        <dbReference type="Rhea" id="RHEA-COMP:11605"/>
        <dbReference type="ChEBI" id="CHEBI:15378"/>
        <dbReference type="ChEBI" id="CHEBI:30013"/>
        <dbReference type="ChEBI" id="CHEBI:30616"/>
        <dbReference type="ChEBI" id="CHEBI:61977"/>
        <dbReference type="ChEBI" id="CHEBI:456216"/>
        <dbReference type="EC" id="2.7.11.1"/>
    </reaction>
</comment>
<dbReference type="InterPro" id="IPR001245">
    <property type="entry name" value="Ser-Thr/Tyr_kinase_cat_dom"/>
</dbReference>
<evidence type="ECO:0000256" key="1">
    <source>
        <dbReference type="ARBA" id="ARBA00004479"/>
    </source>
</evidence>
<dbReference type="Pfam" id="PF07714">
    <property type="entry name" value="PK_Tyr_Ser-Thr"/>
    <property type="match status" value="1"/>
</dbReference>
<evidence type="ECO:0000256" key="15">
    <source>
        <dbReference type="ARBA" id="ARBA00048679"/>
    </source>
</evidence>
<dbReference type="CDD" id="cd14066">
    <property type="entry name" value="STKc_IRAK"/>
    <property type="match status" value="1"/>
</dbReference>
<evidence type="ECO:0000259" key="19">
    <source>
        <dbReference type="PROSITE" id="PS50011"/>
    </source>
</evidence>
<keyword evidence="13" id="KW-0325">Glycoprotein</keyword>
<dbReference type="PROSITE" id="PS51257">
    <property type="entry name" value="PROKAR_LIPOPROTEIN"/>
    <property type="match status" value="1"/>
</dbReference>
<keyword evidence="4" id="KW-0808">Transferase</keyword>
<sequence length="629" mass="68874">MKPVAAPPFGIFFLLLLPSPTLSQPTASSACPLDFSVIHPFLSPASLSADSRCNYLLQLLHLVLSHYLLTQSLFHPSLDAAPACWAAFQAALLPASLDVRATCGFRTPWISQGCMNLTSRDDFESRLPYSANLDMDTNCNRSLIPTPACTACTASLARITSNYLPGPNYGNVSDCTAYPSIYAAAAISRLGPGNVYCYFLLSATSTSRRRTSIWIYTVVAAVCILLLLALAAWICLRRRRSRRRTPTTTTRPSPALDSISASTTLVKFAFDEIKRATRNFSRENIIGHGGFGNVYKGVLRDGTYVALKRFKNCSAAGDASFAHEVEVIASVRHINLLALRGYCIATTQMEGHQRIIICDLMCNGSLYDHLFTTEDHRRLTWPLRQKIAVGTARGLAYLHNEVQPAIIHRDIKASNILLDENFEPKVADFGLAKYAPEGMSHLSTKVAGTLGYVSPEYALYGQLSEKSDVFGFGVLLLELLSGKKAFISLGEGQAFVLSDWAWSLVRTGRALDVIEEGMEELGPKEVLEKYVHVAVLSTHPQLHARPTMDQILKILETDLAAIPFIPDRPISILSNMEEIERSMSSSGSGHLFGHAGYQSNNTFGKDGEILNDSGILSQWSVASSNLDKP</sequence>
<feature type="binding site" evidence="16">
    <location>
        <position position="308"/>
    </location>
    <ligand>
        <name>ATP</name>
        <dbReference type="ChEBI" id="CHEBI:30616"/>
    </ligand>
</feature>
<keyword evidence="10 17" id="KW-1133">Transmembrane helix</keyword>
<dbReference type="Proteomes" id="UP000734854">
    <property type="component" value="Unassembled WGS sequence"/>
</dbReference>
<evidence type="ECO:0000256" key="16">
    <source>
        <dbReference type="PROSITE-ProRule" id="PRU10141"/>
    </source>
</evidence>
<keyword evidence="6 18" id="KW-0732">Signal</keyword>
<evidence type="ECO:0000256" key="2">
    <source>
        <dbReference type="ARBA" id="ARBA00012513"/>
    </source>
</evidence>
<keyword evidence="9 16" id="KW-0067">ATP-binding</keyword>
<feature type="signal peptide" evidence="18">
    <location>
        <begin position="1"/>
        <end position="23"/>
    </location>
</feature>
<dbReference type="Pfam" id="PF19160">
    <property type="entry name" value="SPARK"/>
    <property type="match status" value="1"/>
</dbReference>
<keyword evidence="21" id="KW-1185">Reference proteome</keyword>
<dbReference type="AlphaFoldDB" id="A0A8J5CSG3"/>
<dbReference type="PANTHER" id="PTHR47989">
    <property type="entry name" value="OS01G0750732 PROTEIN"/>
    <property type="match status" value="1"/>
</dbReference>
<dbReference type="InterPro" id="IPR008271">
    <property type="entry name" value="Ser/Thr_kinase_AS"/>
</dbReference>
<protein>
    <recommendedName>
        <fullName evidence="2">non-specific serine/threonine protein kinase</fullName>
        <ecNumber evidence="2">2.7.11.1</ecNumber>
    </recommendedName>
</protein>
<feature type="chain" id="PRO_5035284622" description="non-specific serine/threonine protein kinase" evidence="18">
    <location>
        <begin position="24"/>
        <end position="629"/>
    </location>
</feature>
<keyword evidence="11 17" id="KW-0472">Membrane</keyword>
<evidence type="ECO:0000256" key="8">
    <source>
        <dbReference type="ARBA" id="ARBA00022777"/>
    </source>
</evidence>
<evidence type="ECO:0000256" key="13">
    <source>
        <dbReference type="ARBA" id="ARBA00023180"/>
    </source>
</evidence>
<dbReference type="GO" id="GO:0004674">
    <property type="term" value="F:protein serine/threonine kinase activity"/>
    <property type="evidence" value="ECO:0007669"/>
    <property type="project" value="UniProtKB-KW"/>
</dbReference>
<name>A0A8J5CSG3_ZINOF</name>
<dbReference type="PROSITE" id="PS00107">
    <property type="entry name" value="PROTEIN_KINASE_ATP"/>
    <property type="match status" value="1"/>
</dbReference>
<dbReference type="FunFam" id="1.10.510.10:FF:000287">
    <property type="entry name" value="probable LRR receptor-like serine/threonine-protein kinase RKF3"/>
    <property type="match status" value="1"/>
</dbReference>
<evidence type="ECO:0000256" key="9">
    <source>
        <dbReference type="ARBA" id="ARBA00022840"/>
    </source>
</evidence>
<evidence type="ECO:0000256" key="18">
    <source>
        <dbReference type="SAM" id="SignalP"/>
    </source>
</evidence>
<dbReference type="EC" id="2.7.11.1" evidence="2"/>
<evidence type="ECO:0000256" key="6">
    <source>
        <dbReference type="ARBA" id="ARBA00022729"/>
    </source>
</evidence>
<evidence type="ECO:0000256" key="5">
    <source>
        <dbReference type="ARBA" id="ARBA00022692"/>
    </source>
</evidence>
<organism evidence="20 21">
    <name type="scientific">Zingiber officinale</name>
    <name type="common">Ginger</name>
    <name type="synonym">Amomum zingiber</name>
    <dbReference type="NCBI Taxonomy" id="94328"/>
    <lineage>
        <taxon>Eukaryota</taxon>
        <taxon>Viridiplantae</taxon>
        <taxon>Streptophyta</taxon>
        <taxon>Embryophyta</taxon>
        <taxon>Tracheophyta</taxon>
        <taxon>Spermatophyta</taxon>
        <taxon>Magnoliopsida</taxon>
        <taxon>Liliopsida</taxon>
        <taxon>Zingiberales</taxon>
        <taxon>Zingiberaceae</taxon>
        <taxon>Zingiber</taxon>
    </lineage>
</organism>
<evidence type="ECO:0000256" key="14">
    <source>
        <dbReference type="ARBA" id="ARBA00047899"/>
    </source>
</evidence>
<keyword evidence="3" id="KW-0723">Serine/threonine-protein kinase</keyword>
<dbReference type="GO" id="GO:0016020">
    <property type="term" value="C:membrane"/>
    <property type="evidence" value="ECO:0007669"/>
    <property type="project" value="UniProtKB-SubCell"/>
</dbReference>
<comment type="catalytic activity">
    <reaction evidence="15">
        <text>L-seryl-[protein] + ATP = O-phospho-L-seryl-[protein] + ADP + H(+)</text>
        <dbReference type="Rhea" id="RHEA:17989"/>
        <dbReference type="Rhea" id="RHEA-COMP:9863"/>
        <dbReference type="Rhea" id="RHEA-COMP:11604"/>
        <dbReference type="ChEBI" id="CHEBI:15378"/>
        <dbReference type="ChEBI" id="CHEBI:29999"/>
        <dbReference type="ChEBI" id="CHEBI:30616"/>
        <dbReference type="ChEBI" id="CHEBI:83421"/>
        <dbReference type="ChEBI" id="CHEBI:456216"/>
        <dbReference type="EC" id="2.7.11.1"/>
    </reaction>
</comment>
<feature type="domain" description="Protein kinase" evidence="19">
    <location>
        <begin position="280"/>
        <end position="565"/>
    </location>
</feature>
<keyword evidence="12" id="KW-0675">Receptor</keyword>
<dbReference type="InterPro" id="IPR043891">
    <property type="entry name" value="SPARK"/>
</dbReference>
<reference evidence="20 21" key="1">
    <citation type="submission" date="2020-08" db="EMBL/GenBank/DDBJ databases">
        <title>Plant Genome Project.</title>
        <authorList>
            <person name="Zhang R.-G."/>
        </authorList>
    </citation>
    <scope>NUCLEOTIDE SEQUENCE [LARGE SCALE GENOMIC DNA]</scope>
    <source>
        <tissue evidence="20">Rhizome</tissue>
    </source>
</reference>
<accession>A0A8J5CSG3</accession>
<evidence type="ECO:0000256" key="10">
    <source>
        <dbReference type="ARBA" id="ARBA00022989"/>
    </source>
</evidence>
<gene>
    <name evidence="20" type="ORF">ZIOFF_073109</name>
</gene>
<evidence type="ECO:0000256" key="11">
    <source>
        <dbReference type="ARBA" id="ARBA00023136"/>
    </source>
</evidence>
<evidence type="ECO:0000256" key="3">
    <source>
        <dbReference type="ARBA" id="ARBA00022527"/>
    </source>
</evidence>
<evidence type="ECO:0000313" key="20">
    <source>
        <dbReference type="EMBL" id="KAG6468424.1"/>
    </source>
</evidence>
<dbReference type="OrthoDB" id="780646at2759"/>
<comment type="subcellular location">
    <subcellularLocation>
        <location evidence="1">Membrane</location>
        <topology evidence="1">Single-pass type I membrane protein</topology>
    </subcellularLocation>
</comment>
<proteinExistence type="predicted"/>
<comment type="caution">
    <text evidence="20">The sequence shown here is derived from an EMBL/GenBank/DDBJ whole genome shotgun (WGS) entry which is preliminary data.</text>
</comment>
<dbReference type="SMART" id="SM00220">
    <property type="entry name" value="S_TKc"/>
    <property type="match status" value="1"/>
</dbReference>
<dbReference type="PANTHER" id="PTHR47989:SF62">
    <property type="entry name" value="OS05G0423500 PROTEIN"/>
    <property type="match status" value="1"/>
</dbReference>
<evidence type="ECO:0000313" key="21">
    <source>
        <dbReference type="Proteomes" id="UP000734854"/>
    </source>
</evidence>